<dbReference type="PROSITE" id="PS00895">
    <property type="entry name" value="3_HYDROXYISOBUT_DH"/>
    <property type="match status" value="1"/>
</dbReference>
<dbReference type="PRINTS" id="PR00076">
    <property type="entry name" value="6PGDHDRGNASE"/>
</dbReference>
<evidence type="ECO:0000256" key="2">
    <source>
        <dbReference type="ARBA" id="ARBA00008419"/>
    </source>
</evidence>
<dbReference type="NCBIfam" id="TIGR00872">
    <property type="entry name" value="gnd_rel"/>
    <property type="match status" value="1"/>
</dbReference>
<comment type="pathway">
    <text evidence="1">Carbohydrate degradation; pentose phosphate pathway.</text>
</comment>
<dbReference type="UniPathway" id="UPA00115"/>
<keyword evidence="3" id="KW-0560">Oxidoreductase</keyword>
<dbReference type="Proteomes" id="UP000232587">
    <property type="component" value="Unassembled WGS sequence"/>
</dbReference>
<dbReference type="PANTHER" id="PTHR11811">
    <property type="entry name" value="6-PHOSPHOGLUCONATE DEHYDROGENASE"/>
    <property type="match status" value="1"/>
</dbReference>
<evidence type="ECO:0000256" key="1">
    <source>
        <dbReference type="ARBA" id="ARBA00004959"/>
    </source>
</evidence>
<dbReference type="EMBL" id="PHUF01000003">
    <property type="protein sequence ID" value="PKB19135.1"/>
    <property type="molecule type" value="Genomic_DNA"/>
</dbReference>
<dbReference type="GO" id="GO:0019521">
    <property type="term" value="P:D-gluconate metabolic process"/>
    <property type="evidence" value="ECO:0007669"/>
    <property type="project" value="UniProtKB-KW"/>
</dbReference>
<proteinExistence type="inferred from homology"/>
<organism evidence="6 7">
    <name type="scientific">Novosphingobium kunmingense</name>
    <dbReference type="NCBI Taxonomy" id="1211806"/>
    <lineage>
        <taxon>Bacteria</taxon>
        <taxon>Pseudomonadati</taxon>
        <taxon>Pseudomonadota</taxon>
        <taxon>Alphaproteobacteria</taxon>
        <taxon>Sphingomonadales</taxon>
        <taxon>Sphingomonadaceae</taxon>
        <taxon>Novosphingobium</taxon>
    </lineage>
</organism>
<dbReference type="Gene3D" id="1.10.1040.10">
    <property type="entry name" value="N-(1-d-carboxylethyl)-l-norvaline Dehydrogenase, domain 2"/>
    <property type="match status" value="1"/>
</dbReference>
<comment type="similarity">
    <text evidence="2">Belongs to the 6-phosphogluconate dehydrogenase family.</text>
</comment>
<dbReference type="InterPro" id="IPR036291">
    <property type="entry name" value="NAD(P)-bd_dom_sf"/>
</dbReference>
<dbReference type="InterPro" id="IPR004849">
    <property type="entry name" value="6DGDH_YqeC"/>
</dbReference>
<comment type="caution">
    <text evidence="6">The sequence shown here is derived from an EMBL/GenBank/DDBJ whole genome shotgun (WGS) entry which is preliminary data.</text>
</comment>
<dbReference type="InterPro" id="IPR002204">
    <property type="entry name" value="3-OH-isobutyrate_DH-rel_CS"/>
</dbReference>
<dbReference type="AlphaFoldDB" id="A0A2N0HJS6"/>
<dbReference type="InterPro" id="IPR006115">
    <property type="entry name" value="6PGDH_NADP-bd"/>
</dbReference>
<keyword evidence="4" id="KW-0311">Gluconate utilization</keyword>
<dbReference type="InterPro" id="IPR013328">
    <property type="entry name" value="6PGD_dom2"/>
</dbReference>
<dbReference type="InterPro" id="IPR006114">
    <property type="entry name" value="6PGDH_C"/>
</dbReference>
<dbReference type="RefSeq" id="WP_100866646.1">
    <property type="nucleotide sequence ID" value="NZ_PHUF01000003.1"/>
</dbReference>
<evidence type="ECO:0000313" key="7">
    <source>
        <dbReference type="Proteomes" id="UP000232587"/>
    </source>
</evidence>
<dbReference type="GO" id="GO:0004616">
    <property type="term" value="F:phosphogluconate dehydrogenase (decarboxylating) activity"/>
    <property type="evidence" value="ECO:0007669"/>
    <property type="project" value="InterPro"/>
</dbReference>
<accession>A0A2N0HJS6</accession>
<dbReference type="OrthoDB" id="9804542at2"/>
<dbReference type="Pfam" id="PF03446">
    <property type="entry name" value="NAD_binding_2"/>
    <property type="match status" value="1"/>
</dbReference>
<dbReference type="GO" id="GO:0006098">
    <property type="term" value="P:pentose-phosphate shunt"/>
    <property type="evidence" value="ECO:0007669"/>
    <property type="project" value="UniProtKB-UniPathway"/>
</dbReference>
<dbReference type="InterPro" id="IPR006183">
    <property type="entry name" value="Pgluconate_DH"/>
</dbReference>
<evidence type="ECO:0000256" key="4">
    <source>
        <dbReference type="ARBA" id="ARBA00023064"/>
    </source>
</evidence>
<sequence>MQIGFIGLGRMGGNMVRRLSRGGHECHVYSNKAEEGAALAAETGALAAPSIAALVAGLDAPRTVWLMVPAGTVTQAVIDELAGLLSGGDTIIDGGNSNYRDSVARAAALAGKEIHFLDCGTSGGLFGLERGYSLMIGGDAAGVEAARPVFETLAPGVGAAPRTPVKDGGALQPGEAGWLHCGKAGAGHYVKMVHNGIEYGIMQAFAEGFALFASANDPVVPEERSYAFDLPAIAEVWRRGSVVSSWLLDLGAEALAGGKGLQDYSTRVADSGEGRWTLNAAIEQGVSTPVIADALFARFTSHDDAGTANRFLSALRNKFGGHDGVPKPGETKA</sequence>
<dbReference type="InterPro" id="IPR008927">
    <property type="entry name" value="6-PGluconate_DH-like_C_sf"/>
</dbReference>
<gene>
    <name evidence="6" type="ORF">B0I00_1364</name>
</gene>
<dbReference type="SUPFAM" id="SSF51735">
    <property type="entry name" value="NAD(P)-binding Rossmann-fold domains"/>
    <property type="match status" value="1"/>
</dbReference>
<dbReference type="Pfam" id="PF00393">
    <property type="entry name" value="6PGD"/>
    <property type="match status" value="1"/>
</dbReference>
<keyword evidence="7" id="KW-1185">Reference proteome</keyword>
<dbReference type="SUPFAM" id="SSF48179">
    <property type="entry name" value="6-phosphogluconate dehydrogenase C-terminal domain-like"/>
    <property type="match status" value="1"/>
</dbReference>
<name>A0A2N0HJS6_9SPHN</name>
<dbReference type="GO" id="GO:0016054">
    <property type="term" value="P:organic acid catabolic process"/>
    <property type="evidence" value="ECO:0007669"/>
    <property type="project" value="UniProtKB-ARBA"/>
</dbReference>
<dbReference type="NCBIfam" id="NF007161">
    <property type="entry name" value="PRK09599.1"/>
    <property type="match status" value="1"/>
</dbReference>
<evidence type="ECO:0000256" key="3">
    <source>
        <dbReference type="ARBA" id="ARBA00023002"/>
    </source>
</evidence>
<protein>
    <submittedName>
        <fullName evidence="6">6-phosphogluconate dehydrogenase</fullName>
    </submittedName>
</protein>
<reference evidence="6 7" key="1">
    <citation type="submission" date="2017-11" db="EMBL/GenBank/DDBJ databases">
        <title>Genomic Encyclopedia of Type Strains, Phase III (KMG-III): the genomes of soil and plant-associated and newly described type strains.</title>
        <authorList>
            <person name="Whitman W."/>
        </authorList>
    </citation>
    <scope>NUCLEOTIDE SEQUENCE [LARGE SCALE GENOMIC DNA]</scope>
    <source>
        <strain evidence="6 7">CGMCC 1.12274</strain>
    </source>
</reference>
<evidence type="ECO:0000259" key="5">
    <source>
        <dbReference type="SMART" id="SM01350"/>
    </source>
</evidence>
<feature type="domain" description="6-phosphogluconate dehydrogenase C-terminal" evidence="5">
    <location>
        <begin position="187"/>
        <end position="324"/>
    </location>
</feature>
<dbReference type="GO" id="GO:0050661">
    <property type="term" value="F:NADP binding"/>
    <property type="evidence" value="ECO:0007669"/>
    <property type="project" value="InterPro"/>
</dbReference>
<evidence type="ECO:0000313" key="6">
    <source>
        <dbReference type="EMBL" id="PKB19135.1"/>
    </source>
</evidence>
<dbReference type="SMART" id="SM01350">
    <property type="entry name" value="6PGD"/>
    <property type="match status" value="1"/>
</dbReference>
<dbReference type="Gene3D" id="3.40.50.720">
    <property type="entry name" value="NAD(P)-binding Rossmann-like Domain"/>
    <property type="match status" value="1"/>
</dbReference>